<dbReference type="Gene3D" id="1.10.10.10">
    <property type="entry name" value="Winged helix-like DNA-binding domain superfamily/Winged helix DNA-binding domain"/>
    <property type="match status" value="1"/>
</dbReference>
<dbReference type="GO" id="GO:0003700">
    <property type="term" value="F:DNA-binding transcription factor activity"/>
    <property type="evidence" value="ECO:0007669"/>
    <property type="project" value="InterPro"/>
</dbReference>
<dbReference type="RefSeq" id="WP_120676888.1">
    <property type="nucleotide sequence ID" value="NZ_RBAL01000003.1"/>
</dbReference>
<evidence type="ECO:0000313" key="3">
    <source>
        <dbReference type="Proteomes" id="UP000272474"/>
    </source>
</evidence>
<dbReference type="OrthoDB" id="4826718at2"/>
<sequence length="159" mass="16835">MPTESTNKEAMPARVRDLPTWLLGRAAAHSHRLLAAGFAEAGAHGYHYRLLAALEEFGPASQAALGRHAGIDRSDVVAALNELAGLGHIRRTPDPTDRRRNIVSITPAGLRQLSRLDGVLARVQERVLAPLPEADRGPFLAALSRLAAGQEPPGAPGAP</sequence>
<reference evidence="2 3" key="1">
    <citation type="journal article" date="2014" name="Int. J. Syst. Evol. Microbiol.">
        <title>Streptomyces hoynatensis sp. nov., isolated from deep marine sediment.</title>
        <authorList>
            <person name="Veyisoglu A."/>
            <person name="Sahin N."/>
        </authorList>
    </citation>
    <scope>NUCLEOTIDE SEQUENCE [LARGE SCALE GENOMIC DNA]</scope>
    <source>
        <strain evidence="2 3">KCTC 29097</strain>
    </source>
</reference>
<dbReference type="Proteomes" id="UP000272474">
    <property type="component" value="Unassembled WGS sequence"/>
</dbReference>
<accession>A0A3A9Z9N7</accession>
<evidence type="ECO:0000313" key="2">
    <source>
        <dbReference type="EMBL" id="RKN44965.1"/>
    </source>
</evidence>
<organism evidence="2 3">
    <name type="scientific">Streptomyces hoynatensis</name>
    <dbReference type="NCBI Taxonomy" id="1141874"/>
    <lineage>
        <taxon>Bacteria</taxon>
        <taxon>Bacillati</taxon>
        <taxon>Actinomycetota</taxon>
        <taxon>Actinomycetes</taxon>
        <taxon>Kitasatosporales</taxon>
        <taxon>Streptomycetaceae</taxon>
        <taxon>Streptomyces</taxon>
    </lineage>
</organism>
<dbReference type="PANTHER" id="PTHR33164">
    <property type="entry name" value="TRANSCRIPTIONAL REGULATOR, MARR FAMILY"/>
    <property type="match status" value="1"/>
</dbReference>
<dbReference type="InterPro" id="IPR036388">
    <property type="entry name" value="WH-like_DNA-bd_sf"/>
</dbReference>
<dbReference type="PANTHER" id="PTHR33164:SF95">
    <property type="entry name" value="TRANSCRIPTIONAL REGULATOR"/>
    <property type="match status" value="1"/>
</dbReference>
<evidence type="ECO:0000259" key="1">
    <source>
        <dbReference type="PROSITE" id="PS50995"/>
    </source>
</evidence>
<gene>
    <name evidence="2" type="ORF">D7294_07625</name>
</gene>
<dbReference type="GO" id="GO:0006950">
    <property type="term" value="P:response to stress"/>
    <property type="evidence" value="ECO:0007669"/>
    <property type="project" value="TreeGrafter"/>
</dbReference>
<dbReference type="AlphaFoldDB" id="A0A3A9Z9N7"/>
<proteinExistence type="predicted"/>
<name>A0A3A9Z9N7_9ACTN</name>
<dbReference type="PROSITE" id="PS50995">
    <property type="entry name" value="HTH_MARR_2"/>
    <property type="match status" value="1"/>
</dbReference>
<dbReference type="InterPro" id="IPR036390">
    <property type="entry name" value="WH_DNA-bd_sf"/>
</dbReference>
<dbReference type="EMBL" id="RBAL01000003">
    <property type="protein sequence ID" value="RKN44965.1"/>
    <property type="molecule type" value="Genomic_DNA"/>
</dbReference>
<protein>
    <submittedName>
        <fullName evidence="2">MarR family transcriptional regulator</fullName>
    </submittedName>
</protein>
<dbReference type="Pfam" id="PF12802">
    <property type="entry name" value="MarR_2"/>
    <property type="match status" value="1"/>
</dbReference>
<dbReference type="SUPFAM" id="SSF46785">
    <property type="entry name" value="Winged helix' DNA-binding domain"/>
    <property type="match status" value="1"/>
</dbReference>
<comment type="caution">
    <text evidence="2">The sequence shown here is derived from an EMBL/GenBank/DDBJ whole genome shotgun (WGS) entry which is preliminary data.</text>
</comment>
<feature type="domain" description="HTH marR-type" evidence="1">
    <location>
        <begin position="16"/>
        <end position="148"/>
    </location>
</feature>
<dbReference type="InterPro" id="IPR039422">
    <property type="entry name" value="MarR/SlyA-like"/>
</dbReference>
<dbReference type="SMART" id="SM00347">
    <property type="entry name" value="HTH_MARR"/>
    <property type="match status" value="1"/>
</dbReference>
<dbReference type="InterPro" id="IPR000835">
    <property type="entry name" value="HTH_MarR-typ"/>
</dbReference>
<keyword evidence="3" id="KW-1185">Reference proteome</keyword>